<dbReference type="Pfam" id="PF13927">
    <property type="entry name" value="Ig_3"/>
    <property type="match status" value="1"/>
</dbReference>
<dbReference type="PROSITE" id="PS50835">
    <property type="entry name" value="IG_LIKE"/>
    <property type="match status" value="2"/>
</dbReference>
<evidence type="ECO:0000313" key="7">
    <source>
        <dbReference type="Proteomes" id="UP001163046"/>
    </source>
</evidence>
<accession>A0A9W9YYM7</accession>
<keyword evidence="7" id="KW-1185">Reference proteome</keyword>
<sequence length="202" mass="21467">MRGPQGVRGETGSTGSPGNRGIAGPMGRPGEKGSIGLKGNKGSKGFMGLQGPKGEIIVSPKISVLPESQEVFVKKSATFHCWVQGPASKKITWRKLGGALFNDTAVVGGTAVLHINHVQRSDVGSYMCTAYTAHGVLRAVSSLQVKEPPVFTNKPPSQFIVGQETTLTICCEAAGSPHPRIEWSEVNSLPIQRWFLMKTTAL</sequence>
<dbReference type="InterPro" id="IPR013783">
    <property type="entry name" value="Ig-like_fold"/>
</dbReference>
<dbReference type="SUPFAM" id="SSF48726">
    <property type="entry name" value="Immunoglobulin"/>
    <property type="match status" value="2"/>
</dbReference>
<evidence type="ECO:0000256" key="4">
    <source>
        <dbReference type="SAM" id="MobiDB-lite"/>
    </source>
</evidence>
<proteinExistence type="predicted"/>
<evidence type="ECO:0000256" key="2">
    <source>
        <dbReference type="ARBA" id="ARBA00023157"/>
    </source>
</evidence>
<reference evidence="6" key="1">
    <citation type="submission" date="2023-01" db="EMBL/GenBank/DDBJ databases">
        <title>Genome assembly of the deep-sea coral Lophelia pertusa.</title>
        <authorList>
            <person name="Herrera S."/>
            <person name="Cordes E."/>
        </authorList>
    </citation>
    <scope>NUCLEOTIDE SEQUENCE</scope>
    <source>
        <strain evidence="6">USNM1676648</strain>
        <tissue evidence="6">Polyp</tissue>
    </source>
</reference>
<comment type="caution">
    <text evidence="6">The sequence shown here is derived from an EMBL/GenBank/DDBJ whole genome shotgun (WGS) entry which is preliminary data.</text>
</comment>
<protein>
    <submittedName>
        <fullName evidence="6">Hemicentin-1</fullName>
    </submittedName>
</protein>
<dbReference type="Gene3D" id="2.60.40.10">
    <property type="entry name" value="Immunoglobulins"/>
    <property type="match status" value="2"/>
</dbReference>
<dbReference type="InterPro" id="IPR003599">
    <property type="entry name" value="Ig_sub"/>
</dbReference>
<keyword evidence="1" id="KW-0677">Repeat</keyword>
<dbReference type="OrthoDB" id="5988069at2759"/>
<name>A0A9W9YYM7_9CNID</name>
<dbReference type="Proteomes" id="UP001163046">
    <property type="component" value="Unassembled WGS sequence"/>
</dbReference>
<gene>
    <name evidence="6" type="primary">HMCN1_46</name>
    <name evidence="6" type="ORF">OS493_034315</name>
</gene>
<evidence type="ECO:0000256" key="3">
    <source>
        <dbReference type="ARBA" id="ARBA00023319"/>
    </source>
</evidence>
<evidence type="ECO:0000256" key="1">
    <source>
        <dbReference type="ARBA" id="ARBA00022737"/>
    </source>
</evidence>
<keyword evidence="3" id="KW-0393">Immunoglobulin domain</keyword>
<dbReference type="PANTHER" id="PTHR12231:SF253">
    <property type="entry name" value="DPR-INTERACTING PROTEIN ETA, ISOFORM B-RELATED"/>
    <property type="match status" value="1"/>
</dbReference>
<feature type="domain" description="Ig-like" evidence="5">
    <location>
        <begin position="148"/>
        <end position="202"/>
    </location>
</feature>
<keyword evidence="2" id="KW-1015">Disulfide bond</keyword>
<dbReference type="EMBL" id="MU826873">
    <property type="protein sequence ID" value="KAJ7370104.1"/>
    <property type="molecule type" value="Genomic_DNA"/>
</dbReference>
<evidence type="ECO:0000313" key="6">
    <source>
        <dbReference type="EMBL" id="KAJ7370104.1"/>
    </source>
</evidence>
<organism evidence="6 7">
    <name type="scientific">Desmophyllum pertusum</name>
    <dbReference type="NCBI Taxonomy" id="174260"/>
    <lineage>
        <taxon>Eukaryota</taxon>
        <taxon>Metazoa</taxon>
        <taxon>Cnidaria</taxon>
        <taxon>Anthozoa</taxon>
        <taxon>Hexacorallia</taxon>
        <taxon>Scleractinia</taxon>
        <taxon>Caryophylliina</taxon>
        <taxon>Caryophylliidae</taxon>
        <taxon>Desmophyllum</taxon>
    </lineage>
</organism>
<dbReference type="InterPro" id="IPR008160">
    <property type="entry name" value="Collagen"/>
</dbReference>
<dbReference type="PANTHER" id="PTHR12231">
    <property type="entry name" value="CTX-RELATED TYPE I TRANSMEMBRANE PROTEIN"/>
    <property type="match status" value="1"/>
</dbReference>
<dbReference type="AlphaFoldDB" id="A0A9W9YYM7"/>
<evidence type="ECO:0000259" key="5">
    <source>
        <dbReference type="PROSITE" id="PS50835"/>
    </source>
</evidence>
<feature type="domain" description="Ig-like" evidence="5">
    <location>
        <begin position="60"/>
        <end position="144"/>
    </location>
</feature>
<dbReference type="InterPro" id="IPR051170">
    <property type="entry name" value="Neural/epithelial_adhesion"/>
</dbReference>
<feature type="region of interest" description="Disordered" evidence="4">
    <location>
        <begin position="1"/>
        <end position="44"/>
    </location>
</feature>
<dbReference type="SMART" id="SM00409">
    <property type="entry name" value="IG"/>
    <property type="match status" value="1"/>
</dbReference>
<dbReference type="Pfam" id="PF01391">
    <property type="entry name" value="Collagen"/>
    <property type="match status" value="1"/>
</dbReference>
<dbReference type="InterPro" id="IPR036179">
    <property type="entry name" value="Ig-like_dom_sf"/>
</dbReference>
<dbReference type="InterPro" id="IPR007110">
    <property type="entry name" value="Ig-like_dom"/>
</dbReference>